<dbReference type="PRINTS" id="PR00313">
    <property type="entry name" value="CABNDNGRPT"/>
</dbReference>
<proteinExistence type="predicted"/>
<dbReference type="SUPFAM" id="SSF89372">
    <property type="entry name" value="Fucose-specific lectin"/>
    <property type="match status" value="1"/>
</dbReference>
<evidence type="ECO:0000256" key="3">
    <source>
        <dbReference type="ARBA" id="ARBA00022837"/>
    </source>
</evidence>
<comment type="caution">
    <text evidence="4">The sequence shown here is derived from an EMBL/GenBank/DDBJ whole genome shotgun (WGS) entry which is preliminary data.</text>
</comment>
<keyword evidence="3" id="KW-0106">Calcium</keyword>
<protein>
    <submittedName>
        <fullName evidence="4">Uncharacterized protein</fullName>
    </submittedName>
</protein>
<gene>
    <name evidence="4" type="ORF">GCM10017655_38730</name>
</gene>
<sequence length="1688" mass="174552">MSITINGNQTDFSFTRDGSTLQVLNANGDVVRELTNDFTVVFADGTVNLSQSINNLAAESSTTSFGSPSSTVLTGGGYVLTWEYYNSDDSENGILLQQYDAAGALVKQTTLTSSEAEDPSVTAKDDGGYIVAWSASTDSTSSILIQQFTKAGVATAKAQTVATSTGAELDDAVIAMLPGGKFVVTWSAMTEDDSNGDWTETGDLFSQVFNANGTKVGAAQKINGATVEGTVAEDQNVLLTDDGFLVAYVKEWSTAGVDGPVYHSALEVRSFNANGVPTAAPKELTSLDSQYQNASYPALLVTDDGYLMTWVATIINPNQSYGRGLLGQKLDKDFNPVGGEQALTPTTDSGANDASLTQLSNGQFVAVWTTFEGGAGNSVYAQVYSDALEKIGGSILVKAAAGTYEPNVTALDNGEFLVNWVANSYSEQTQGAEMLSQRYDANGNSIGNITTVISGDDSDNTLTWNGAGAVTLQGYNGDDTLTGGAGDDTLDGGNGNDTVIATGNLADSSFSLQNGAVVLNGPAGKDALISIENVQFDDATLAISDGSTDLEVDAQVASETPATATLGNGDQVVVWKEGGLVQVQILRDGVWQQASSSQIVLDEDSLGVSAWRDGFIVTGSSQSANNALVMQVYDQDGQPVTSILQQPVTEERELGDISVTQVKDGGFVLAWTEQTPEHWVEDGSGEGHYEEAVGNAYVRLYANDGGFVSAPVALATGSLSAFEPSVSALQNGGFVVVWEYVNDAKESEEIYIQRFKADGSLDGKASQVNTGTKGDQGDPAVATLADGGYVVTWTRETDDDIRDGNQVIERTTAIDIFQQRYTADGKKAGGETQVNQGTGFHNDPVITALKGGGYVVAWATSDEREIYSGDSSLFAQIFDKNGVKVGDQLVVATSDDEDYFPSISASADGGFLITWEAGERNDDNARDIYAKQYDANGNSTTLTGDSGDNTLTWTGKAGITLNGGVGDDTLTGGEGNDTLLGGDGMDVLDGQGGSNLLIGGAGDDTYVVHSNRDVIREAAEGGYDVVEASVSWTLGDNLEHLVLTGTAAINGTGNAQDNRIEGNDGANTLNGGEGHDWLYGGAGVDKLFGGTGDDTYLVDLVIKGTGAKATVALQDTVTEKAGEGERDILALQLSPEEVAKLANASSVTTLTLGANIEEFDATLTDGLKLNLTGNALNNTLIGNDSDNVLNGGAGIDALVGMAGDDTYVIDSLDELELVNNWAGELVTDDGNDTLRIALKGGTAANSLTINLDEYANLIDVENVQLTGTGVFTVVGNDLDNRLDLGKATGTLNGGQGNDTYVLTSKATQVIETANAGTDTIEASFTASLNDYTNIENLTLTGKAAINSTGNGEANVLTGNDGANILDGGAGADRLIGGKGNDTYIVDDAGDTVIEVDGGGVDTIKSSIDFNLSNTPFVENLTLTGTGSLSGFGNALANTLTGNSADNLLYGGAGADKLIGGEGNDLYIVDMLVKGTGSKATLVLEDTIVEKAGGPDRDTLYLQVGDDAQAKLATAKATTLTLTNYLENVNASDTGLVKLNLTGNASDNVITGNNAGNTLNGAAGNDLIIGGSGDDLIIGGLGTDTLTGNGGADTFSFTSLKDLGLGGTQDVITDFESGTDHLDFKALKGWTFSGVVGEDHQATGAKQLWAVVENGDTIVYGNSGGSADADFSIKLAGVTNLASADFVLA</sequence>
<dbReference type="Proteomes" id="UP001143328">
    <property type="component" value="Unassembled WGS sequence"/>
</dbReference>
<keyword evidence="2" id="KW-0964">Secreted</keyword>
<accession>A0A9W6KA07</accession>
<reference evidence="4" key="2">
    <citation type="submission" date="2023-01" db="EMBL/GenBank/DDBJ databases">
        <authorList>
            <person name="Sun Q."/>
            <person name="Evtushenko L."/>
        </authorList>
    </citation>
    <scope>NUCLEOTIDE SEQUENCE</scope>
    <source>
        <strain evidence="4">VKM B-2935</strain>
    </source>
</reference>
<reference evidence="4" key="1">
    <citation type="journal article" date="2014" name="Int. J. Syst. Evol. Microbiol.">
        <title>Complete genome sequence of Corynebacterium casei LMG S-19264T (=DSM 44701T), isolated from a smear-ripened cheese.</title>
        <authorList>
            <consortium name="US DOE Joint Genome Institute (JGI-PGF)"/>
            <person name="Walter F."/>
            <person name="Albersmeier A."/>
            <person name="Kalinowski J."/>
            <person name="Ruckert C."/>
        </authorList>
    </citation>
    <scope>NUCLEOTIDE SEQUENCE</scope>
    <source>
        <strain evidence="4">VKM B-2935</strain>
    </source>
</reference>
<dbReference type="GO" id="GO:0005509">
    <property type="term" value="F:calcium ion binding"/>
    <property type="evidence" value="ECO:0007669"/>
    <property type="project" value="InterPro"/>
</dbReference>
<evidence type="ECO:0000256" key="2">
    <source>
        <dbReference type="ARBA" id="ARBA00022525"/>
    </source>
</evidence>
<dbReference type="PROSITE" id="PS00330">
    <property type="entry name" value="HEMOLYSIN_CALCIUM"/>
    <property type="match status" value="4"/>
</dbReference>
<dbReference type="EMBL" id="BSFN01000014">
    <property type="protein sequence ID" value="GLK90809.1"/>
    <property type="molecule type" value="Genomic_DNA"/>
</dbReference>
<evidence type="ECO:0000313" key="4">
    <source>
        <dbReference type="EMBL" id="GLK90809.1"/>
    </source>
</evidence>
<dbReference type="RefSeq" id="WP_271196987.1">
    <property type="nucleotide sequence ID" value="NZ_BSFN01000014.1"/>
</dbReference>
<dbReference type="Gene3D" id="2.150.10.10">
    <property type="entry name" value="Serralysin-like metalloprotease, C-terminal"/>
    <property type="match status" value="7"/>
</dbReference>
<dbReference type="GO" id="GO:0005576">
    <property type="term" value="C:extracellular region"/>
    <property type="evidence" value="ECO:0007669"/>
    <property type="project" value="UniProtKB-SubCell"/>
</dbReference>
<name>A0A9W6KA07_9PSED</name>
<dbReference type="InterPro" id="IPR001343">
    <property type="entry name" value="Hemolysn_Ca-bd"/>
</dbReference>
<dbReference type="InterPro" id="IPR011049">
    <property type="entry name" value="Serralysin-like_metalloprot_C"/>
</dbReference>
<evidence type="ECO:0000313" key="5">
    <source>
        <dbReference type="Proteomes" id="UP001143328"/>
    </source>
</evidence>
<keyword evidence="5" id="KW-1185">Reference proteome</keyword>
<dbReference type="InterPro" id="IPR018511">
    <property type="entry name" value="Hemolysin-typ_Ca-bd_CS"/>
</dbReference>
<dbReference type="InterPro" id="IPR050557">
    <property type="entry name" value="RTX_toxin/Mannuronan_C5-epim"/>
</dbReference>
<comment type="subcellular location">
    <subcellularLocation>
        <location evidence="1">Secreted</location>
    </subcellularLocation>
</comment>
<organism evidence="4 5">
    <name type="scientific">Pseudomonas turukhanskensis</name>
    <dbReference type="NCBI Taxonomy" id="1806536"/>
    <lineage>
        <taxon>Bacteria</taxon>
        <taxon>Pseudomonadati</taxon>
        <taxon>Pseudomonadota</taxon>
        <taxon>Gammaproteobacteria</taxon>
        <taxon>Pseudomonadales</taxon>
        <taxon>Pseudomonadaceae</taxon>
        <taxon>Pseudomonas</taxon>
    </lineage>
</organism>
<evidence type="ECO:0000256" key="1">
    <source>
        <dbReference type="ARBA" id="ARBA00004613"/>
    </source>
</evidence>
<dbReference type="PANTHER" id="PTHR38340:SF1">
    <property type="entry name" value="S-LAYER PROTEIN"/>
    <property type="match status" value="1"/>
</dbReference>
<dbReference type="Pfam" id="PF00353">
    <property type="entry name" value="HemolysinCabind"/>
    <property type="match status" value="7"/>
</dbReference>
<dbReference type="PANTHER" id="PTHR38340">
    <property type="entry name" value="S-LAYER PROTEIN"/>
    <property type="match status" value="1"/>
</dbReference>
<dbReference type="SUPFAM" id="SSF51120">
    <property type="entry name" value="beta-Roll"/>
    <property type="match status" value="6"/>
</dbReference>